<dbReference type="NCBIfam" id="TIGR00643">
    <property type="entry name" value="recG"/>
    <property type="match status" value="1"/>
</dbReference>
<keyword evidence="19" id="KW-1185">Reference proteome</keyword>
<proteinExistence type="inferred from homology"/>
<dbReference type="Gene3D" id="3.40.50.300">
    <property type="entry name" value="P-loop containing nucleotide triphosphate hydrolases"/>
    <property type="match status" value="2"/>
</dbReference>
<dbReference type="InterPro" id="IPR033454">
    <property type="entry name" value="RecG_wedge"/>
</dbReference>
<sequence length="691" mass="79704">MLLEKEIKYLSLYNKIENIDFLDEKKIKILKSLNLKYIIDIIYFFPRTYEDKSNLKKIIDIKADETVVLTGVVLKTNLVKTRTKKIIFQATLSDGTGTIRLSWFQMPYLKKTIFAGDRLSIIGKVKKTYGYEIINPEYKKIDDEDKIEAKVLPVYSSINKVTQRTLRAIIKKVINKYIDNIFENIPSSILKKYDILDRKEAILKIHFPKKNNDITLAKKRFALEELLTLELSIISKRFEVELQNKEKYKLDDNKHLVKKFLDSLSFELTNAQKKVITEIYKDLINGKIVNRLIQGDVGSGKTIVATIMMLYMVENGYQTAIMAPTEILAVQHYLSMVDSLYEFGIKVDLLTSSIKGKRKEKLLNEIKHGLTNIIIGTHSLIEDNVEFNKLGLVVIDEQHRFGVLQRRNLRNKGVLANLIVMSATPIPRSLALSIYGDLDISIINELPPGRIPIKTKWIQNENELNKMYNFIRKQLGQARQAYFVAPLIDESESLNVKSATELYEELKNKYFSDYKVALLHGKMKNSEKDKIMHDFKKKKYDIIVSTTVIEVGINVPNATIMVISDAHRFGLSALHQLRGRVGRGKFKSYCFLVSSTKNELSIKRLEIMEQTTDGFVIAEEDLKLRKIGEIFGTKQSGSSDMQFIDFVKDIKLIKFVKDLATKYLFENNGKIDNIYMQHDINKRYNVEEIKG</sequence>
<dbReference type="SMART" id="SM00490">
    <property type="entry name" value="HELICc"/>
    <property type="match status" value="1"/>
</dbReference>
<evidence type="ECO:0000256" key="4">
    <source>
        <dbReference type="ARBA" id="ARBA00022763"/>
    </source>
</evidence>
<comment type="similarity">
    <text evidence="1 15">Belongs to the helicase family. RecG subfamily.</text>
</comment>
<gene>
    <name evidence="18" type="ORF">EV215_1848</name>
</gene>
<name>A0AA46I592_9FUSO</name>
<dbReference type="GO" id="GO:0005524">
    <property type="term" value="F:ATP binding"/>
    <property type="evidence" value="ECO:0007669"/>
    <property type="project" value="UniProtKB-KW"/>
</dbReference>
<dbReference type="PANTHER" id="PTHR47964:SF1">
    <property type="entry name" value="ATP-DEPENDENT DNA HELICASE HOMOLOG RECG, CHLOROPLASTIC"/>
    <property type="match status" value="1"/>
</dbReference>
<dbReference type="Gene3D" id="2.40.50.140">
    <property type="entry name" value="Nucleic acid-binding proteins"/>
    <property type="match status" value="1"/>
</dbReference>
<comment type="catalytic activity">
    <reaction evidence="14 15">
        <text>ATP + H2O = ADP + phosphate + H(+)</text>
        <dbReference type="Rhea" id="RHEA:13065"/>
        <dbReference type="ChEBI" id="CHEBI:15377"/>
        <dbReference type="ChEBI" id="CHEBI:15378"/>
        <dbReference type="ChEBI" id="CHEBI:30616"/>
        <dbReference type="ChEBI" id="CHEBI:43474"/>
        <dbReference type="ChEBI" id="CHEBI:456216"/>
        <dbReference type="EC" id="5.6.2.4"/>
    </reaction>
</comment>
<dbReference type="InterPro" id="IPR011545">
    <property type="entry name" value="DEAD/DEAH_box_helicase_dom"/>
</dbReference>
<dbReference type="GO" id="GO:0006310">
    <property type="term" value="P:DNA recombination"/>
    <property type="evidence" value="ECO:0007669"/>
    <property type="project" value="UniProtKB-UniRule"/>
</dbReference>
<comment type="caution">
    <text evidence="18">The sequence shown here is derived from an EMBL/GenBank/DDBJ whole genome shotgun (WGS) entry which is preliminary data.</text>
</comment>
<protein>
    <recommendedName>
        <fullName evidence="2 15">ATP-dependent DNA helicase RecG</fullName>
        <ecNumber evidence="13 15">5.6.2.4</ecNumber>
    </recommendedName>
</protein>
<reference evidence="18 19" key="1">
    <citation type="submission" date="2019-03" db="EMBL/GenBank/DDBJ databases">
        <title>Genomic Encyclopedia of Type Strains, Phase IV (KMG-IV): sequencing the most valuable type-strain genomes for metagenomic binning, comparative biology and taxonomic classification.</title>
        <authorList>
            <person name="Goeker M."/>
        </authorList>
    </citation>
    <scope>NUCLEOTIDE SEQUENCE [LARGE SCALE GENOMIC DNA]</scope>
    <source>
        <strain evidence="18 19">DSM 100055</strain>
    </source>
</reference>
<evidence type="ECO:0000259" key="17">
    <source>
        <dbReference type="PROSITE" id="PS51194"/>
    </source>
</evidence>
<feature type="domain" description="Helicase ATP-binding" evidence="16">
    <location>
        <begin position="282"/>
        <end position="443"/>
    </location>
</feature>
<keyword evidence="3 15" id="KW-0547">Nucleotide-binding</keyword>
<evidence type="ECO:0000256" key="15">
    <source>
        <dbReference type="RuleBase" id="RU363016"/>
    </source>
</evidence>
<dbReference type="PROSITE" id="PS51192">
    <property type="entry name" value="HELICASE_ATP_BIND_1"/>
    <property type="match status" value="1"/>
</dbReference>
<dbReference type="CDD" id="cd04488">
    <property type="entry name" value="RecG_wedge_OBF"/>
    <property type="match status" value="1"/>
</dbReference>
<dbReference type="SMART" id="SM00487">
    <property type="entry name" value="DEXDc"/>
    <property type="match status" value="1"/>
</dbReference>
<dbReference type="GO" id="GO:0003677">
    <property type="term" value="F:DNA binding"/>
    <property type="evidence" value="ECO:0007669"/>
    <property type="project" value="UniProtKB-KW"/>
</dbReference>
<dbReference type="Pfam" id="PF00270">
    <property type="entry name" value="DEAD"/>
    <property type="match status" value="1"/>
</dbReference>
<evidence type="ECO:0000256" key="14">
    <source>
        <dbReference type="ARBA" id="ARBA00048988"/>
    </source>
</evidence>
<evidence type="ECO:0000256" key="13">
    <source>
        <dbReference type="ARBA" id="ARBA00034808"/>
    </source>
</evidence>
<evidence type="ECO:0000259" key="16">
    <source>
        <dbReference type="PROSITE" id="PS51192"/>
    </source>
</evidence>
<dbReference type="PROSITE" id="PS51194">
    <property type="entry name" value="HELICASE_CTER"/>
    <property type="match status" value="1"/>
</dbReference>
<keyword evidence="9 15" id="KW-0233">DNA recombination</keyword>
<dbReference type="PANTHER" id="PTHR47964">
    <property type="entry name" value="ATP-DEPENDENT DNA HELICASE HOMOLOG RECG, CHLOROPLASTIC"/>
    <property type="match status" value="1"/>
</dbReference>
<evidence type="ECO:0000256" key="1">
    <source>
        <dbReference type="ARBA" id="ARBA00007504"/>
    </source>
</evidence>
<dbReference type="GO" id="GO:0016787">
    <property type="term" value="F:hydrolase activity"/>
    <property type="evidence" value="ECO:0007669"/>
    <property type="project" value="UniProtKB-KW"/>
</dbReference>
<dbReference type="InterPro" id="IPR047112">
    <property type="entry name" value="RecG/Mfd"/>
</dbReference>
<dbReference type="SUPFAM" id="SSF50249">
    <property type="entry name" value="Nucleic acid-binding proteins"/>
    <property type="match status" value="1"/>
</dbReference>
<dbReference type="GO" id="GO:0043138">
    <property type="term" value="F:3'-5' DNA helicase activity"/>
    <property type="evidence" value="ECO:0007669"/>
    <property type="project" value="UniProtKB-EC"/>
</dbReference>
<dbReference type="SUPFAM" id="SSF52540">
    <property type="entry name" value="P-loop containing nucleoside triphosphate hydrolases"/>
    <property type="match status" value="2"/>
</dbReference>
<keyword evidence="8" id="KW-0238">DNA-binding</keyword>
<dbReference type="InterPro" id="IPR001650">
    <property type="entry name" value="Helicase_C-like"/>
</dbReference>
<evidence type="ECO:0000256" key="7">
    <source>
        <dbReference type="ARBA" id="ARBA00022840"/>
    </source>
</evidence>
<evidence type="ECO:0000256" key="8">
    <source>
        <dbReference type="ARBA" id="ARBA00023125"/>
    </source>
</evidence>
<dbReference type="AlphaFoldDB" id="A0AA46I592"/>
<dbReference type="CDD" id="cd18811">
    <property type="entry name" value="SF2_C_RecG"/>
    <property type="match status" value="1"/>
</dbReference>
<keyword evidence="5 15" id="KW-0378">Hydrolase</keyword>
<dbReference type="GO" id="GO:0006281">
    <property type="term" value="P:DNA repair"/>
    <property type="evidence" value="ECO:0007669"/>
    <property type="project" value="UniProtKB-UniRule"/>
</dbReference>
<dbReference type="Proteomes" id="UP000294678">
    <property type="component" value="Unassembled WGS sequence"/>
</dbReference>
<dbReference type="InterPro" id="IPR027417">
    <property type="entry name" value="P-loop_NTPase"/>
</dbReference>
<keyword evidence="10 15" id="KW-0234">DNA repair</keyword>
<dbReference type="InterPro" id="IPR012340">
    <property type="entry name" value="NA-bd_OB-fold"/>
</dbReference>
<evidence type="ECO:0000256" key="10">
    <source>
        <dbReference type="ARBA" id="ARBA00023204"/>
    </source>
</evidence>
<keyword evidence="4 15" id="KW-0227">DNA damage</keyword>
<evidence type="ECO:0000256" key="5">
    <source>
        <dbReference type="ARBA" id="ARBA00022801"/>
    </source>
</evidence>
<comment type="function">
    <text evidence="15">Plays a critical role in recombination and DNA repair. Helps process Holliday junction intermediates to mature products by catalyzing branch migration. Has replication fork regression activity, unwinds stalled or blocked replication forks to make a HJ that can be resolved. Has a DNA unwinding activity characteristic of a DNA helicase with 3'-5' polarity.</text>
</comment>
<organism evidence="18 19">
    <name type="scientific">Hypnocyclicus thermotrophus</name>
    <dbReference type="NCBI Taxonomy" id="1627895"/>
    <lineage>
        <taxon>Bacteria</taxon>
        <taxon>Fusobacteriati</taxon>
        <taxon>Fusobacteriota</taxon>
        <taxon>Fusobacteriia</taxon>
        <taxon>Fusobacteriales</taxon>
        <taxon>Fusobacteriaceae</taxon>
        <taxon>Hypnocyclicus</taxon>
    </lineage>
</organism>
<feature type="domain" description="Helicase C-terminal" evidence="17">
    <location>
        <begin position="463"/>
        <end position="623"/>
    </location>
</feature>
<dbReference type="NCBIfam" id="NF008168">
    <property type="entry name" value="PRK10917.2-2"/>
    <property type="match status" value="1"/>
</dbReference>
<dbReference type="EMBL" id="SOBG01000009">
    <property type="protein sequence ID" value="TDT67845.1"/>
    <property type="molecule type" value="Genomic_DNA"/>
</dbReference>
<dbReference type="InterPro" id="IPR045562">
    <property type="entry name" value="RecG_dom3_C"/>
</dbReference>
<keyword evidence="6 15" id="KW-0347">Helicase</keyword>
<keyword evidence="11" id="KW-0413">Isomerase</keyword>
<keyword evidence="7 15" id="KW-0067">ATP-binding</keyword>
<dbReference type="InterPro" id="IPR014001">
    <property type="entry name" value="Helicase_ATP-bd"/>
</dbReference>
<dbReference type="EC" id="5.6.2.4" evidence="13 15"/>
<evidence type="ECO:0000256" key="6">
    <source>
        <dbReference type="ARBA" id="ARBA00022806"/>
    </source>
</evidence>
<dbReference type="CDD" id="cd17992">
    <property type="entry name" value="DEXHc_RecG"/>
    <property type="match status" value="1"/>
</dbReference>
<evidence type="ECO:0000256" key="12">
    <source>
        <dbReference type="ARBA" id="ARBA00034617"/>
    </source>
</evidence>
<dbReference type="InterPro" id="IPR004609">
    <property type="entry name" value="ATP-dep_DNA_helicase_RecG"/>
</dbReference>
<evidence type="ECO:0000256" key="2">
    <source>
        <dbReference type="ARBA" id="ARBA00017846"/>
    </source>
</evidence>
<dbReference type="Pfam" id="PF19833">
    <property type="entry name" value="RecG_dom3_C"/>
    <property type="match status" value="1"/>
</dbReference>
<comment type="catalytic activity">
    <reaction evidence="12 15">
        <text>Couples ATP hydrolysis with the unwinding of duplex DNA by translocating in the 3'-5' direction.</text>
        <dbReference type="EC" id="5.6.2.4"/>
    </reaction>
</comment>
<dbReference type="RefSeq" id="WP_243832417.1">
    <property type="nucleotide sequence ID" value="NZ_SOBG01000009.1"/>
</dbReference>
<evidence type="ECO:0000256" key="3">
    <source>
        <dbReference type="ARBA" id="ARBA00022741"/>
    </source>
</evidence>
<accession>A0AA46I592</accession>
<evidence type="ECO:0000256" key="9">
    <source>
        <dbReference type="ARBA" id="ARBA00023172"/>
    </source>
</evidence>
<dbReference type="NCBIfam" id="NF008165">
    <property type="entry name" value="PRK10917.1-3"/>
    <property type="match status" value="1"/>
</dbReference>
<evidence type="ECO:0000256" key="11">
    <source>
        <dbReference type="ARBA" id="ARBA00023235"/>
    </source>
</evidence>
<dbReference type="Pfam" id="PF17191">
    <property type="entry name" value="RecG_wedge"/>
    <property type="match status" value="1"/>
</dbReference>
<evidence type="ECO:0000313" key="18">
    <source>
        <dbReference type="EMBL" id="TDT67845.1"/>
    </source>
</evidence>
<dbReference type="Pfam" id="PF00271">
    <property type="entry name" value="Helicase_C"/>
    <property type="match status" value="1"/>
</dbReference>
<evidence type="ECO:0000313" key="19">
    <source>
        <dbReference type="Proteomes" id="UP000294678"/>
    </source>
</evidence>